<feature type="coiled-coil region" evidence="20">
    <location>
        <begin position="367"/>
        <end position="401"/>
    </location>
</feature>
<evidence type="ECO:0000256" key="1">
    <source>
        <dbReference type="ARBA" id="ARBA00004125"/>
    </source>
</evidence>
<dbReference type="PROSITE" id="PS50222">
    <property type="entry name" value="EF_HAND_2"/>
    <property type="match status" value="1"/>
</dbReference>
<dbReference type="InterPro" id="IPR011992">
    <property type="entry name" value="EF-hand-dom_pair"/>
</dbReference>
<keyword evidence="9" id="KW-0479">Metal-binding</keyword>
<dbReference type="EMBL" id="MU006248">
    <property type="protein sequence ID" value="KAF2818891.1"/>
    <property type="molecule type" value="Genomic_DNA"/>
</dbReference>
<evidence type="ECO:0000259" key="22">
    <source>
        <dbReference type="PROSITE" id="PS50222"/>
    </source>
</evidence>
<dbReference type="GO" id="GO:0006897">
    <property type="term" value="P:endocytosis"/>
    <property type="evidence" value="ECO:0007669"/>
    <property type="project" value="UniProtKB-KW"/>
</dbReference>
<dbReference type="AlphaFoldDB" id="A0A6A6ZCP5"/>
<dbReference type="SMART" id="SM00027">
    <property type="entry name" value="EH"/>
    <property type="match status" value="2"/>
</dbReference>
<proteinExistence type="inferred from homology"/>
<dbReference type="GO" id="GO:0007015">
    <property type="term" value="P:actin filament organization"/>
    <property type="evidence" value="ECO:0007669"/>
    <property type="project" value="InterPro"/>
</dbReference>
<sequence>MAPNQITQDEIEKYWEIFSSLANGGRFLDGAAAAPILKNSHLSDDRLEKIWDIADVDNDGQLDFEEFCVAMRLIFDLINGVSVDVPKTLPDWLVPESKVHLVQATKALSGSQPAFESIEDDDDTPGLRDGFDWYMSPSDKSKYEEIYTANRDSHGTIAFESLSGLFDSLDNVPDSDVRFAWNLVNPKAREGVGKDACLAFLHILNQRSEGYRVPRSVPPSLRASFEKAHIDYNVERAGTSRWAASSSDDTTTGRKAKFGDAYLTRLGVGDRAANYGARSKGTDFGGRTTEDWEEVRLKKQLRELETKISDVEKEAEGRRHGRSKDSKPALVKRELEMLLDYKRNTLRDLDNDEGGAVKGLGGIREEIDTVKEQVEGLQSHLERRQEALADLRRQIDEEKASVHPREVDYFRPFLPFHLVMFLTLLLAAPALALPSFFKSHSQQQQTPIQPLDHSQGYKFDPLLHLPGTSPYFDAVGFGLKHKAPPGCNVTAASYIVRHGAIYANDAEYEEYIKPFLFKLEKHRQGWRGPLAFMEKWQSPILEDRLEELTPSGAADAEKVGKHLLERYPDLVPNTKRILADKKSRTYDTATNFTKAFPHHEDIEVVRITENTNGSMESLIPHKSCKNFNKKPGTKEQHKFIDIYGSSVSERLAAFAPFKLEPKDIVGMQSICGYESAIVGKRSPLCAVFTDAEWMAYEYHWDLKYAYMVGPLNPLSPYLGFPFLLAQMKLFEHIDDHNTPGAGWPDSQRFFLSFTHREVPPFVATALGLFNSSSNAEEQFPTDHINWTRAWKMADLIPFLGHVGMEKMSCDRGGAVNPNGDEGNLEFVRFIANTAPRPIPDCQSGPGASCPFEMFRKLIGEGAKKHEDFHKVCDKKD</sequence>
<keyword evidence="6" id="KW-1003">Cell membrane</keyword>
<dbReference type="CDD" id="cd07061">
    <property type="entry name" value="HP_HAP_like"/>
    <property type="match status" value="1"/>
</dbReference>
<keyword evidence="16" id="KW-0009">Actin-binding</keyword>
<keyword evidence="24" id="KW-1185">Reference proteome</keyword>
<evidence type="ECO:0000256" key="5">
    <source>
        <dbReference type="ARBA" id="ARBA00011159"/>
    </source>
</evidence>
<dbReference type="GO" id="GO:0005886">
    <property type="term" value="C:plasma membrane"/>
    <property type="evidence" value="ECO:0007669"/>
    <property type="project" value="UniProtKB-SubCell"/>
</dbReference>
<evidence type="ECO:0000256" key="14">
    <source>
        <dbReference type="ARBA" id="ARBA00023054"/>
    </source>
</evidence>
<dbReference type="OrthoDB" id="1716625at2759"/>
<evidence type="ECO:0000256" key="11">
    <source>
        <dbReference type="ARBA" id="ARBA00022753"/>
    </source>
</evidence>
<evidence type="ECO:0000256" key="15">
    <source>
        <dbReference type="ARBA" id="ARBA00023136"/>
    </source>
</evidence>
<evidence type="ECO:0000256" key="13">
    <source>
        <dbReference type="ARBA" id="ARBA00022837"/>
    </source>
</evidence>
<keyword evidence="17" id="KW-0206">Cytoskeleton</keyword>
<keyword evidence="11" id="KW-0967">Endosome</keyword>
<dbReference type="InterPro" id="IPR025604">
    <property type="entry name" value="End3"/>
</dbReference>
<evidence type="ECO:0000256" key="18">
    <source>
        <dbReference type="ARBA" id="ARBA00025194"/>
    </source>
</evidence>
<dbReference type="PROSITE" id="PS00018">
    <property type="entry name" value="EF_HAND_1"/>
    <property type="match status" value="1"/>
</dbReference>
<evidence type="ECO:0000256" key="3">
    <source>
        <dbReference type="ARBA" id="ARBA00004413"/>
    </source>
</evidence>
<evidence type="ECO:0000256" key="20">
    <source>
        <dbReference type="SAM" id="Coils"/>
    </source>
</evidence>
<dbReference type="InterPro" id="IPR002048">
    <property type="entry name" value="EF_hand_dom"/>
</dbReference>
<dbReference type="Pfam" id="PF12761">
    <property type="entry name" value="End3"/>
    <property type="match status" value="1"/>
</dbReference>
<keyword evidence="10" id="KW-0677">Repeat</keyword>
<feature type="domain" description="EH" evidence="21">
    <location>
        <begin position="139"/>
        <end position="228"/>
    </location>
</feature>
<dbReference type="GO" id="GO:0009277">
    <property type="term" value="C:fungal-type cell wall"/>
    <property type="evidence" value="ECO:0007669"/>
    <property type="project" value="TreeGrafter"/>
</dbReference>
<evidence type="ECO:0000256" key="16">
    <source>
        <dbReference type="ARBA" id="ARBA00023203"/>
    </source>
</evidence>
<dbReference type="Gene3D" id="3.40.50.1240">
    <property type="entry name" value="Phosphoglycerate mutase-like"/>
    <property type="match status" value="1"/>
</dbReference>
<reference evidence="23" key="1">
    <citation type="journal article" date="2020" name="Stud. Mycol.">
        <title>101 Dothideomycetes genomes: a test case for predicting lifestyles and emergence of pathogens.</title>
        <authorList>
            <person name="Haridas S."/>
            <person name="Albert R."/>
            <person name="Binder M."/>
            <person name="Bloem J."/>
            <person name="Labutti K."/>
            <person name="Salamov A."/>
            <person name="Andreopoulos B."/>
            <person name="Baker S."/>
            <person name="Barry K."/>
            <person name="Bills G."/>
            <person name="Bluhm B."/>
            <person name="Cannon C."/>
            <person name="Castanera R."/>
            <person name="Culley D."/>
            <person name="Daum C."/>
            <person name="Ezra D."/>
            <person name="Gonzalez J."/>
            <person name="Henrissat B."/>
            <person name="Kuo A."/>
            <person name="Liang C."/>
            <person name="Lipzen A."/>
            <person name="Lutzoni F."/>
            <person name="Magnuson J."/>
            <person name="Mondo S."/>
            <person name="Nolan M."/>
            <person name="Ohm R."/>
            <person name="Pangilinan J."/>
            <person name="Park H.-J."/>
            <person name="Ramirez L."/>
            <person name="Alfaro M."/>
            <person name="Sun H."/>
            <person name="Tritt A."/>
            <person name="Yoshinaga Y."/>
            <person name="Zwiers L.-H."/>
            <person name="Turgeon B."/>
            <person name="Goodwin S."/>
            <person name="Spatafora J."/>
            <person name="Crous P."/>
            <person name="Grigoriev I."/>
        </authorList>
    </citation>
    <scope>NUCLEOTIDE SEQUENCE</scope>
    <source>
        <strain evidence="23">CBS 113818</strain>
    </source>
</reference>
<dbReference type="InterPro" id="IPR000560">
    <property type="entry name" value="His_Pase_clade-2"/>
</dbReference>
<protein>
    <recommendedName>
        <fullName evidence="19">Endocytosis protein 3</fullName>
    </recommendedName>
</protein>
<dbReference type="PROSITE" id="PS50031">
    <property type="entry name" value="EH"/>
    <property type="match status" value="2"/>
</dbReference>
<dbReference type="InterPro" id="IPR029033">
    <property type="entry name" value="His_PPase_superfam"/>
</dbReference>
<dbReference type="GO" id="GO:0003993">
    <property type="term" value="F:acid phosphatase activity"/>
    <property type="evidence" value="ECO:0007669"/>
    <property type="project" value="TreeGrafter"/>
</dbReference>
<keyword evidence="7" id="KW-0963">Cytoplasm</keyword>
<evidence type="ECO:0000256" key="4">
    <source>
        <dbReference type="ARBA" id="ARBA00009909"/>
    </source>
</evidence>
<dbReference type="CDD" id="cd00052">
    <property type="entry name" value="EH"/>
    <property type="match status" value="1"/>
</dbReference>
<evidence type="ECO:0000256" key="6">
    <source>
        <dbReference type="ARBA" id="ARBA00022475"/>
    </source>
</evidence>
<feature type="domain" description="EH" evidence="21">
    <location>
        <begin position="10"/>
        <end position="100"/>
    </location>
</feature>
<comment type="subcellular location">
    <subcellularLocation>
        <location evidence="3">Cell membrane</location>
        <topology evidence="3">Peripheral membrane protein</topology>
        <orientation evidence="3">Cytoplasmic side</orientation>
    </subcellularLocation>
    <subcellularLocation>
        <location evidence="2">Cytoplasm</location>
        <location evidence="2">Cytoskeleton</location>
        <location evidence="2">Actin patch</location>
    </subcellularLocation>
    <subcellularLocation>
        <location evidence="1">Endosome membrane</location>
        <topology evidence="1">Peripheral membrane protein</topology>
        <orientation evidence="1">Cytoplasmic side</orientation>
    </subcellularLocation>
</comment>
<dbReference type="GO" id="GO:0030479">
    <property type="term" value="C:actin cortical patch"/>
    <property type="evidence" value="ECO:0007669"/>
    <property type="project" value="UniProtKB-SubCell"/>
</dbReference>
<evidence type="ECO:0000256" key="2">
    <source>
        <dbReference type="ARBA" id="ARBA00004134"/>
    </source>
</evidence>
<dbReference type="SMART" id="SM00054">
    <property type="entry name" value="EFh"/>
    <property type="match status" value="1"/>
</dbReference>
<evidence type="ECO:0000313" key="23">
    <source>
        <dbReference type="EMBL" id="KAF2818891.1"/>
    </source>
</evidence>
<dbReference type="GO" id="GO:0010008">
    <property type="term" value="C:endosome membrane"/>
    <property type="evidence" value="ECO:0007669"/>
    <property type="project" value="UniProtKB-SubCell"/>
</dbReference>
<evidence type="ECO:0000256" key="7">
    <source>
        <dbReference type="ARBA" id="ARBA00022490"/>
    </source>
</evidence>
<dbReference type="Gene3D" id="1.10.238.10">
    <property type="entry name" value="EF-hand"/>
    <property type="match status" value="2"/>
</dbReference>
<dbReference type="InterPro" id="IPR018247">
    <property type="entry name" value="EF_Hand_1_Ca_BS"/>
</dbReference>
<evidence type="ECO:0000256" key="19">
    <source>
        <dbReference type="ARBA" id="ARBA00029684"/>
    </source>
</evidence>
<dbReference type="Pfam" id="PF00328">
    <property type="entry name" value="His_Phos_2"/>
    <property type="match status" value="1"/>
</dbReference>
<keyword evidence="8" id="KW-0254">Endocytosis</keyword>
<dbReference type="SUPFAM" id="SSF53254">
    <property type="entry name" value="Phosphoglycerate mutase-like"/>
    <property type="match status" value="1"/>
</dbReference>
<comment type="function">
    <text evidence="18">Component of the PAN1 actin cytoskeleton-regulatory complex required for the internalization of endosomes during actin-coupled endocytosis. The complex links the site of endocytosis to the cell membrane-associated actin cytoskeleton. Mediates uptake of external molecules and vacuolar degradation of plasma membrane proteins. Plays a role in the proper organization of the cell membrane-associated actin cytoskeleton and promotes its destabilization.</text>
</comment>
<accession>A0A6A6ZCP5</accession>
<gene>
    <name evidence="23" type="ORF">CC86DRAFT_388584</name>
</gene>
<evidence type="ECO:0000313" key="24">
    <source>
        <dbReference type="Proteomes" id="UP000799424"/>
    </source>
</evidence>
<keyword evidence="15" id="KW-0472">Membrane</keyword>
<evidence type="ECO:0000256" key="12">
    <source>
        <dbReference type="ARBA" id="ARBA00022801"/>
    </source>
</evidence>
<dbReference type="PANTHER" id="PTHR20963">
    <property type="entry name" value="MULTIPLE INOSITOL POLYPHOSPHATE PHOSPHATASE-RELATED"/>
    <property type="match status" value="1"/>
</dbReference>
<dbReference type="FunFam" id="1.10.238.10:FF:000339">
    <property type="entry name" value="Actin cytoskeleton-regulatory complex protein END3"/>
    <property type="match status" value="1"/>
</dbReference>
<dbReference type="PANTHER" id="PTHR20963:SF12">
    <property type="entry name" value="HISTIDINE ACID PHOSPHATASE"/>
    <property type="match status" value="1"/>
</dbReference>
<dbReference type="FunFam" id="3.40.50.1240:FF:000065">
    <property type="entry name" value="Similar to histidine acid phosphatase"/>
    <property type="match status" value="1"/>
</dbReference>
<comment type="similarity">
    <text evidence="4">Belongs to the END3 family.</text>
</comment>
<comment type="subunit">
    <text evidence="5">Component of the PAN1 actin cytoskeleton-regulatory complex.</text>
</comment>
<dbReference type="SUPFAM" id="SSF47473">
    <property type="entry name" value="EF-hand"/>
    <property type="match status" value="2"/>
</dbReference>
<evidence type="ECO:0000256" key="10">
    <source>
        <dbReference type="ARBA" id="ARBA00022737"/>
    </source>
</evidence>
<keyword evidence="12" id="KW-0378">Hydrolase</keyword>
<keyword evidence="13" id="KW-0106">Calcium</keyword>
<dbReference type="Proteomes" id="UP000799424">
    <property type="component" value="Unassembled WGS sequence"/>
</dbReference>
<evidence type="ECO:0000256" key="8">
    <source>
        <dbReference type="ARBA" id="ARBA00022583"/>
    </source>
</evidence>
<evidence type="ECO:0000256" key="9">
    <source>
        <dbReference type="ARBA" id="ARBA00022723"/>
    </source>
</evidence>
<evidence type="ECO:0000259" key="21">
    <source>
        <dbReference type="PROSITE" id="PS50031"/>
    </source>
</evidence>
<evidence type="ECO:0000256" key="17">
    <source>
        <dbReference type="ARBA" id="ARBA00023212"/>
    </source>
</evidence>
<feature type="domain" description="EF-hand" evidence="22">
    <location>
        <begin position="42"/>
        <end position="77"/>
    </location>
</feature>
<dbReference type="Pfam" id="PF12763">
    <property type="entry name" value="EH"/>
    <property type="match status" value="1"/>
</dbReference>
<dbReference type="GO" id="GO:0005509">
    <property type="term" value="F:calcium ion binding"/>
    <property type="evidence" value="ECO:0007669"/>
    <property type="project" value="InterPro"/>
</dbReference>
<dbReference type="InterPro" id="IPR000261">
    <property type="entry name" value="EH_dom"/>
</dbReference>
<dbReference type="GO" id="GO:0003779">
    <property type="term" value="F:actin binding"/>
    <property type="evidence" value="ECO:0007669"/>
    <property type="project" value="UniProtKB-KW"/>
</dbReference>
<name>A0A6A6ZCP5_9PLEO</name>
<keyword evidence="14 20" id="KW-0175">Coiled coil</keyword>
<organism evidence="23 24">
    <name type="scientific">Ophiobolus disseminans</name>
    <dbReference type="NCBI Taxonomy" id="1469910"/>
    <lineage>
        <taxon>Eukaryota</taxon>
        <taxon>Fungi</taxon>
        <taxon>Dikarya</taxon>
        <taxon>Ascomycota</taxon>
        <taxon>Pezizomycotina</taxon>
        <taxon>Dothideomycetes</taxon>
        <taxon>Pleosporomycetidae</taxon>
        <taxon>Pleosporales</taxon>
        <taxon>Pleosporineae</taxon>
        <taxon>Phaeosphaeriaceae</taxon>
        <taxon>Ophiobolus</taxon>
    </lineage>
</organism>